<name>A0A0L0RZR0_ALLM3</name>
<evidence type="ECO:0000313" key="1">
    <source>
        <dbReference type="EMBL" id="KNE55907.1"/>
    </source>
</evidence>
<reference evidence="1 2" key="1">
    <citation type="submission" date="2009-11" db="EMBL/GenBank/DDBJ databases">
        <title>Annotation of Allomyces macrogynus ATCC 38327.</title>
        <authorList>
            <consortium name="The Broad Institute Genome Sequencing Platform"/>
            <person name="Russ C."/>
            <person name="Cuomo C."/>
            <person name="Burger G."/>
            <person name="Gray M.W."/>
            <person name="Holland P.W.H."/>
            <person name="King N."/>
            <person name="Lang F.B.F."/>
            <person name="Roger A.J."/>
            <person name="Ruiz-Trillo I."/>
            <person name="Young S.K."/>
            <person name="Zeng Q."/>
            <person name="Gargeya S."/>
            <person name="Fitzgerald M."/>
            <person name="Haas B."/>
            <person name="Abouelleil A."/>
            <person name="Alvarado L."/>
            <person name="Arachchi H.M."/>
            <person name="Berlin A."/>
            <person name="Chapman S.B."/>
            <person name="Gearin G."/>
            <person name="Goldberg J."/>
            <person name="Griggs A."/>
            <person name="Gujja S."/>
            <person name="Hansen M."/>
            <person name="Heiman D."/>
            <person name="Howarth C."/>
            <person name="Larimer J."/>
            <person name="Lui A."/>
            <person name="MacDonald P.J.P."/>
            <person name="McCowen C."/>
            <person name="Montmayeur A."/>
            <person name="Murphy C."/>
            <person name="Neiman D."/>
            <person name="Pearson M."/>
            <person name="Priest M."/>
            <person name="Roberts A."/>
            <person name="Saif S."/>
            <person name="Shea T."/>
            <person name="Sisk P."/>
            <person name="Stolte C."/>
            <person name="Sykes S."/>
            <person name="Wortman J."/>
            <person name="Nusbaum C."/>
            <person name="Birren B."/>
        </authorList>
    </citation>
    <scope>NUCLEOTIDE SEQUENCE [LARGE SCALE GENOMIC DNA]</scope>
    <source>
        <strain evidence="1 2">ATCC 38327</strain>
    </source>
</reference>
<dbReference type="OrthoDB" id="10525704at2759"/>
<proteinExistence type="predicted"/>
<gene>
    <name evidence="1" type="ORF">AMAG_17839</name>
</gene>
<accession>A0A0L0RZR0</accession>
<dbReference type="Proteomes" id="UP000054350">
    <property type="component" value="Unassembled WGS sequence"/>
</dbReference>
<dbReference type="VEuPathDB" id="FungiDB:AMAG_17839"/>
<protein>
    <submittedName>
        <fullName evidence="1">Uncharacterized protein</fullName>
    </submittedName>
</protein>
<dbReference type="EMBL" id="GG745329">
    <property type="protein sequence ID" value="KNE55907.1"/>
    <property type="molecule type" value="Genomic_DNA"/>
</dbReference>
<reference evidence="2" key="2">
    <citation type="submission" date="2009-11" db="EMBL/GenBank/DDBJ databases">
        <title>The Genome Sequence of Allomyces macrogynus strain ATCC 38327.</title>
        <authorList>
            <consortium name="The Broad Institute Genome Sequencing Platform"/>
            <person name="Russ C."/>
            <person name="Cuomo C."/>
            <person name="Shea T."/>
            <person name="Young S.K."/>
            <person name="Zeng Q."/>
            <person name="Koehrsen M."/>
            <person name="Haas B."/>
            <person name="Borodovsky M."/>
            <person name="Guigo R."/>
            <person name="Alvarado L."/>
            <person name="Berlin A."/>
            <person name="Borenstein D."/>
            <person name="Chen Z."/>
            <person name="Engels R."/>
            <person name="Freedman E."/>
            <person name="Gellesch M."/>
            <person name="Goldberg J."/>
            <person name="Griggs A."/>
            <person name="Gujja S."/>
            <person name="Heiman D."/>
            <person name="Hepburn T."/>
            <person name="Howarth C."/>
            <person name="Jen D."/>
            <person name="Larson L."/>
            <person name="Lewis B."/>
            <person name="Mehta T."/>
            <person name="Park D."/>
            <person name="Pearson M."/>
            <person name="Roberts A."/>
            <person name="Saif S."/>
            <person name="Shenoy N."/>
            <person name="Sisk P."/>
            <person name="Stolte C."/>
            <person name="Sykes S."/>
            <person name="Walk T."/>
            <person name="White J."/>
            <person name="Yandava C."/>
            <person name="Burger G."/>
            <person name="Gray M.W."/>
            <person name="Holland P.W.H."/>
            <person name="King N."/>
            <person name="Lang F.B.F."/>
            <person name="Roger A.J."/>
            <person name="Ruiz-Trillo I."/>
            <person name="Lander E."/>
            <person name="Nusbaum C."/>
        </authorList>
    </citation>
    <scope>NUCLEOTIDE SEQUENCE [LARGE SCALE GENOMIC DNA]</scope>
    <source>
        <strain evidence="2">ATCC 38327</strain>
    </source>
</reference>
<organism evidence="1 2">
    <name type="scientific">Allomyces macrogynus (strain ATCC 38327)</name>
    <name type="common">Allomyces javanicus var. macrogynus</name>
    <dbReference type="NCBI Taxonomy" id="578462"/>
    <lineage>
        <taxon>Eukaryota</taxon>
        <taxon>Fungi</taxon>
        <taxon>Fungi incertae sedis</taxon>
        <taxon>Blastocladiomycota</taxon>
        <taxon>Blastocladiomycetes</taxon>
        <taxon>Blastocladiales</taxon>
        <taxon>Blastocladiaceae</taxon>
        <taxon>Allomyces</taxon>
    </lineage>
</organism>
<evidence type="ECO:0000313" key="2">
    <source>
        <dbReference type="Proteomes" id="UP000054350"/>
    </source>
</evidence>
<dbReference type="AlphaFoldDB" id="A0A0L0RZR0"/>
<keyword evidence="2" id="KW-1185">Reference proteome</keyword>
<sequence length="87" mass="9463">MAEYGPYVIYLNLGDPDAGTYSRPSILLVRRILLNNTDINRPAALLLTPLHAAVIAEKNGLTPIVFLDLLLVMSAVTPPVAAFYRAI</sequence>